<reference evidence="2 3" key="1">
    <citation type="submission" date="2024-10" db="EMBL/GenBank/DDBJ databases">
        <authorList>
            <person name="Kim D."/>
        </authorList>
    </citation>
    <scope>NUCLEOTIDE SEQUENCE [LARGE SCALE GENOMIC DNA]</scope>
    <source>
        <strain evidence="2">BH-2024</strain>
    </source>
</reference>
<evidence type="ECO:0000313" key="3">
    <source>
        <dbReference type="Proteomes" id="UP001620626"/>
    </source>
</evidence>
<evidence type="ECO:0000313" key="2">
    <source>
        <dbReference type="EMBL" id="KAL3110453.1"/>
    </source>
</evidence>
<accession>A0ABD2L5F2</accession>
<dbReference type="Proteomes" id="UP001620626">
    <property type="component" value="Unassembled WGS sequence"/>
</dbReference>
<name>A0ABD2L5F2_9BILA</name>
<evidence type="ECO:0000256" key="1">
    <source>
        <dbReference type="SAM" id="MobiDB-lite"/>
    </source>
</evidence>
<dbReference type="EMBL" id="JBICBT010000539">
    <property type="protein sequence ID" value="KAL3110453.1"/>
    <property type="molecule type" value="Genomic_DNA"/>
</dbReference>
<dbReference type="AlphaFoldDB" id="A0ABD2L5F2"/>
<keyword evidence="3" id="KW-1185">Reference proteome</keyword>
<proteinExistence type="predicted"/>
<sequence length="148" mass="17097">MKSTIKSELLAVEEGKTIFHGPSEHTLTLEQLISRLEEKIAQTQAVDAHLQPTAKQRAQVVTQLMLVAEEIVCHLIEQRAEDFEWIAMELFTRTKLEPRHLIDKFGPPANAENDEEKEEKDEQMDAVLGEEEPEDEEMEEVQDDEWED</sequence>
<protein>
    <submittedName>
        <fullName evidence="2">Uncharacterized protein</fullName>
    </submittedName>
</protein>
<feature type="region of interest" description="Disordered" evidence="1">
    <location>
        <begin position="99"/>
        <end position="148"/>
    </location>
</feature>
<comment type="caution">
    <text evidence="2">The sequence shown here is derived from an EMBL/GenBank/DDBJ whole genome shotgun (WGS) entry which is preliminary data.</text>
</comment>
<feature type="compositionally biased region" description="Acidic residues" evidence="1">
    <location>
        <begin position="112"/>
        <end position="148"/>
    </location>
</feature>
<organism evidence="2 3">
    <name type="scientific">Heterodera trifolii</name>
    <dbReference type="NCBI Taxonomy" id="157864"/>
    <lineage>
        <taxon>Eukaryota</taxon>
        <taxon>Metazoa</taxon>
        <taxon>Ecdysozoa</taxon>
        <taxon>Nematoda</taxon>
        <taxon>Chromadorea</taxon>
        <taxon>Rhabditida</taxon>
        <taxon>Tylenchina</taxon>
        <taxon>Tylenchomorpha</taxon>
        <taxon>Tylenchoidea</taxon>
        <taxon>Heteroderidae</taxon>
        <taxon>Heteroderinae</taxon>
        <taxon>Heterodera</taxon>
    </lineage>
</organism>
<gene>
    <name evidence="2" type="ORF">niasHT_019314</name>
</gene>